<keyword evidence="2" id="KW-0812">Transmembrane</keyword>
<organism evidence="3 4">
    <name type="scientific">Shewanella submarina</name>
    <dbReference type="NCBI Taxonomy" id="2016376"/>
    <lineage>
        <taxon>Bacteria</taxon>
        <taxon>Pseudomonadati</taxon>
        <taxon>Pseudomonadota</taxon>
        <taxon>Gammaproteobacteria</taxon>
        <taxon>Alteromonadales</taxon>
        <taxon>Shewanellaceae</taxon>
        <taxon>Shewanella</taxon>
    </lineage>
</organism>
<feature type="coiled-coil region" evidence="1">
    <location>
        <begin position="35"/>
        <end position="80"/>
    </location>
</feature>
<dbReference type="RefSeq" id="WP_346347873.1">
    <property type="nucleotide sequence ID" value="NZ_JAKILF010000011.1"/>
</dbReference>
<evidence type="ECO:0008006" key="5">
    <source>
        <dbReference type="Google" id="ProtNLM"/>
    </source>
</evidence>
<gene>
    <name evidence="3" type="ORF">ACFOE0_22835</name>
</gene>
<comment type="caution">
    <text evidence="3">The sequence shown here is derived from an EMBL/GenBank/DDBJ whole genome shotgun (WGS) entry which is preliminary data.</text>
</comment>
<keyword evidence="2" id="KW-1133">Transmembrane helix</keyword>
<keyword evidence="4" id="KW-1185">Reference proteome</keyword>
<evidence type="ECO:0000256" key="1">
    <source>
        <dbReference type="SAM" id="Coils"/>
    </source>
</evidence>
<keyword evidence="2" id="KW-0472">Membrane</keyword>
<protein>
    <recommendedName>
        <fullName evidence="5">Phage shock protein B</fullName>
    </recommendedName>
</protein>
<name>A0ABV7GL00_9GAMM</name>
<keyword evidence="1" id="KW-0175">Coiled coil</keyword>
<proteinExistence type="predicted"/>
<evidence type="ECO:0000313" key="4">
    <source>
        <dbReference type="Proteomes" id="UP001595621"/>
    </source>
</evidence>
<evidence type="ECO:0000256" key="2">
    <source>
        <dbReference type="SAM" id="Phobius"/>
    </source>
</evidence>
<sequence>MMNAGTLALLIPIVAIVGSFIISAMKIQKQQGRMSKKQEAELTALRDEIAELKNRIQVLEELATDDGESLKREINNLKRA</sequence>
<dbReference type="Proteomes" id="UP001595621">
    <property type="component" value="Unassembled WGS sequence"/>
</dbReference>
<accession>A0ABV7GL00</accession>
<reference evidence="4" key="1">
    <citation type="journal article" date="2019" name="Int. J. Syst. Evol. Microbiol.">
        <title>The Global Catalogue of Microorganisms (GCM) 10K type strain sequencing project: providing services to taxonomists for standard genome sequencing and annotation.</title>
        <authorList>
            <consortium name="The Broad Institute Genomics Platform"/>
            <consortium name="The Broad Institute Genome Sequencing Center for Infectious Disease"/>
            <person name="Wu L."/>
            <person name="Ma J."/>
        </authorList>
    </citation>
    <scope>NUCLEOTIDE SEQUENCE [LARGE SCALE GENOMIC DNA]</scope>
    <source>
        <strain evidence="4">KCTC 52277</strain>
    </source>
</reference>
<feature type="transmembrane region" description="Helical" evidence="2">
    <location>
        <begin position="6"/>
        <end position="27"/>
    </location>
</feature>
<dbReference type="EMBL" id="JBHRTD010000023">
    <property type="protein sequence ID" value="MFC3140993.1"/>
    <property type="molecule type" value="Genomic_DNA"/>
</dbReference>
<evidence type="ECO:0000313" key="3">
    <source>
        <dbReference type="EMBL" id="MFC3140993.1"/>
    </source>
</evidence>